<dbReference type="EMBL" id="AP011532">
    <property type="protein sequence ID" value="BAI61355.1"/>
    <property type="molecule type" value="Genomic_DNA"/>
</dbReference>
<name>D1YY33_METPS</name>
<dbReference type="InterPro" id="IPR034202">
    <property type="entry name" value="Subtilisin_Carlsberg-like"/>
</dbReference>
<feature type="domain" description="Peptidase S8/S53" evidence="8">
    <location>
        <begin position="142"/>
        <end position="391"/>
    </location>
</feature>
<dbReference type="PROSITE" id="PS00136">
    <property type="entry name" value="SUBTILASE_ASP"/>
    <property type="match status" value="1"/>
</dbReference>
<dbReference type="InterPro" id="IPR023828">
    <property type="entry name" value="Peptidase_S8_Ser-AS"/>
</dbReference>
<dbReference type="PROSITE" id="PS00137">
    <property type="entry name" value="SUBTILASE_HIS"/>
    <property type="match status" value="1"/>
</dbReference>
<dbReference type="InterPro" id="IPR050131">
    <property type="entry name" value="Peptidase_S8_subtilisin-like"/>
</dbReference>
<evidence type="ECO:0000256" key="4">
    <source>
        <dbReference type="ARBA" id="ARBA00022801"/>
    </source>
</evidence>
<comment type="similarity">
    <text evidence="1 6 7">Belongs to the peptidase S8 family.</text>
</comment>
<keyword evidence="10" id="KW-1185">Reference proteome</keyword>
<dbReference type="SUPFAM" id="SSF52743">
    <property type="entry name" value="Subtilisin-like"/>
    <property type="match status" value="1"/>
</dbReference>
<dbReference type="STRING" id="304371.MCP_1283"/>
<evidence type="ECO:0000256" key="6">
    <source>
        <dbReference type="PROSITE-ProRule" id="PRU01240"/>
    </source>
</evidence>
<protein>
    <submittedName>
        <fullName evidence="9">Subtilisin</fullName>
    </submittedName>
</protein>
<keyword evidence="2 6" id="KW-0645">Protease</keyword>
<evidence type="ECO:0000313" key="9">
    <source>
        <dbReference type="EMBL" id="BAI61355.1"/>
    </source>
</evidence>
<sequence>MYTMKILPVLMVGLLIVSVMLMGSVTSAERVKAIVVFKDKVQDSDVKALVEQGGIVDKKLDIINGVSVELPRQVFDKIDHAAKHGAESKVKFIEIDQEVHILKVDPSKVKPTATPTATPTPALQVTPWGIQAVNADDVSIDGSGVKVAVVDTGIDYTHPDLAGKVIGGCSFVRYTKSYKDDNGHGTHVAGTIAAVNNNIGVVGVAPGASLLAVKVLDRSGSGYLSNVISGIQWSVTNGAQVISMSLGSSSDSQALHDAVDAANAGSVVVVVAAGNDGGAVSYPAAYDSVIAVSAVDESLTKASWSNFGTEVDLAAPGVNVYSTYKGSYAYLSGTSMACPHVSGVVALVLTTAPGKYDKTGDGWDPGEVKQKLYDTARDLGSTGKDNYYGYGLVDALKAVS</sequence>
<dbReference type="InterPro" id="IPR022398">
    <property type="entry name" value="Peptidase_S8_His-AS"/>
</dbReference>
<dbReference type="GO" id="GO:0006508">
    <property type="term" value="P:proteolysis"/>
    <property type="evidence" value="ECO:0007669"/>
    <property type="project" value="UniProtKB-KW"/>
</dbReference>
<organism evidence="9 10">
    <name type="scientific">Methanocella paludicola (strain DSM 17711 / JCM 13418 / NBRC 101707 / SANAE)</name>
    <dbReference type="NCBI Taxonomy" id="304371"/>
    <lineage>
        <taxon>Archaea</taxon>
        <taxon>Methanobacteriati</taxon>
        <taxon>Methanobacteriota</taxon>
        <taxon>Stenosarchaea group</taxon>
        <taxon>Methanomicrobia</taxon>
        <taxon>Methanocellales</taxon>
        <taxon>Methanocellaceae</taxon>
        <taxon>Methanocella</taxon>
    </lineage>
</organism>
<dbReference type="PANTHER" id="PTHR43806">
    <property type="entry name" value="PEPTIDASE S8"/>
    <property type="match status" value="1"/>
</dbReference>
<dbReference type="PANTHER" id="PTHR43806:SF11">
    <property type="entry name" value="CEREVISIN-RELATED"/>
    <property type="match status" value="1"/>
</dbReference>
<evidence type="ECO:0000256" key="7">
    <source>
        <dbReference type="RuleBase" id="RU003355"/>
    </source>
</evidence>
<feature type="active site" description="Charge relay system" evidence="6">
    <location>
        <position position="184"/>
    </location>
</feature>
<keyword evidence="3" id="KW-0479">Metal-binding</keyword>
<dbReference type="InterPro" id="IPR000209">
    <property type="entry name" value="Peptidase_S8/S53_dom"/>
</dbReference>
<dbReference type="CDD" id="cd07477">
    <property type="entry name" value="Peptidases_S8_Subtilisin_subset"/>
    <property type="match status" value="1"/>
</dbReference>
<dbReference type="PROSITE" id="PS51892">
    <property type="entry name" value="SUBTILASE"/>
    <property type="match status" value="1"/>
</dbReference>
<evidence type="ECO:0000256" key="3">
    <source>
        <dbReference type="ARBA" id="ARBA00022723"/>
    </source>
</evidence>
<dbReference type="Proteomes" id="UP000001882">
    <property type="component" value="Chromosome"/>
</dbReference>
<dbReference type="SUPFAM" id="SSF54897">
    <property type="entry name" value="Protease propeptides/inhibitors"/>
    <property type="match status" value="1"/>
</dbReference>
<dbReference type="InParanoid" id="D1YY33"/>
<dbReference type="InterPro" id="IPR015500">
    <property type="entry name" value="Peptidase_S8_subtilisin-rel"/>
</dbReference>
<reference evidence="9 10" key="2">
    <citation type="journal article" date="2008" name="Int. J. Syst. Evol. Microbiol.">
        <title>Methanocella paludicola gen. nov., sp. nov., a methane-producing archaeon, the first isolate of the lineage 'Rice Cluster I', and proposal of the new archaeal order Methanocellales ord. nov.</title>
        <authorList>
            <person name="Sakai S."/>
            <person name="Imachi H."/>
            <person name="Hanada S."/>
            <person name="Ohashi A."/>
            <person name="Harada H."/>
            <person name="Kamagata Y."/>
        </authorList>
    </citation>
    <scope>NUCLEOTIDE SEQUENCE [LARGE SCALE GENOMIC DNA]</scope>
    <source>
        <strain evidence="10">DSM 17711 / JCM 13418 / NBRC 101707 / SANAE</strain>
    </source>
</reference>
<reference evidence="10" key="3">
    <citation type="journal article" date="2011" name="PLoS ONE">
        <title>Genome sequence of a mesophilic hydrogenotrophic methanogen Methanocella paludicola, the first cultivated representative of the order Methanocellales.</title>
        <authorList>
            <person name="Sakai S."/>
            <person name="Takaki Y."/>
            <person name="Shimamura S."/>
            <person name="Sekine M."/>
            <person name="Tajima T."/>
            <person name="Kosugi H."/>
            <person name="Ichikawa N."/>
            <person name="Tasumi E."/>
            <person name="Hiraki A.T."/>
            <person name="Shimizu A."/>
            <person name="Kato Y."/>
            <person name="Nishiko R."/>
            <person name="Mori K."/>
            <person name="Fujita N."/>
            <person name="Imachi H."/>
            <person name="Takai K."/>
        </authorList>
    </citation>
    <scope>NUCLEOTIDE SEQUENCE [LARGE SCALE GENOMIC DNA]</scope>
    <source>
        <strain evidence="10">DSM 17711 / JCM 13418 / NBRC 101707 / SANAE</strain>
    </source>
</reference>
<dbReference type="PRINTS" id="PR00723">
    <property type="entry name" value="SUBTILISIN"/>
</dbReference>
<proteinExistence type="inferred from homology"/>
<dbReference type="Gene3D" id="3.30.70.80">
    <property type="entry name" value="Peptidase S8 propeptide/proteinase inhibitor I9"/>
    <property type="match status" value="1"/>
</dbReference>
<evidence type="ECO:0000256" key="2">
    <source>
        <dbReference type="ARBA" id="ARBA00022670"/>
    </source>
</evidence>
<feature type="active site" description="Charge relay system" evidence="6">
    <location>
        <position position="151"/>
    </location>
</feature>
<dbReference type="Gene3D" id="3.40.50.200">
    <property type="entry name" value="Peptidase S8/S53 domain"/>
    <property type="match status" value="1"/>
</dbReference>
<dbReference type="PROSITE" id="PS00138">
    <property type="entry name" value="SUBTILASE_SER"/>
    <property type="match status" value="1"/>
</dbReference>
<dbReference type="eggNOG" id="arCOG00702">
    <property type="taxonomic scope" value="Archaea"/>
</dbReference>
<keyword evidence="5 6" id="KW-0720">Serine protease</keyword>
<dbReference type="InterPro" id="IPR037045">
    <property type="entry name" value="S8pro/Inhibitor_I9_sf"/>
</dbReference>
<evidence type="ECO:0000259" key="8">
    <source>
        <dbReference type="Pfam" id="PF00082"/>
    </source>
</evidence>
<evidence type="ECO:0000256" key="5">
    <source>
        <dbReference type="ARBA" id="ARBA00022825"/>
    </source>
</evidence>
<accession>D1YY33</accession>
<dbReference type="PATRIC" id="fig|304371.9.peg.1320"/>
<dbReference type="InterPro" id="IPR036852">
    <property type="entry name" value="Peptidase_S8/S53_dom_sf"/>
</dbReference>
<dbReference type="Pfam" id="PF00082">
    <property type="entry name" value="Peptidase_S8"/>
    <property type="match status" value="1"/>
</dbReference>
<evidence type="ECO:0000313" key="10">
    <source>
        <dbReference type="Proteomes" id="UP000001882"/>
    </source>
</evidence>
<dbReference type="GO" id="GO:0004252">
    <property type="term" value="F:serine-type endopeptidase activity"/>
    <property type="evidence" value="ECO:0007669"/>
    <property type="project" value="UniProtKB-UniRule"/>
</dbReference>
<dbReference type="GO" id="GO:0046872">
    <property type="term" value="F:metal ion binding"/>
    <property type="evidence" value="ECO:0007669"/>
    <property type="project" value="UniProtKB-KW"/>
</dbReference>
<reference evidence="9 10" key="1">
    <citation type="journal article" date="2007" name="Appl. Environ. Microbiol.">
        <title>Isolation of key methanogens for global methane emission from rice paddy fields: a novel isolate affiliated with the clone cluster rice cluster I.</title>
        <authorList>
            <person name="Sakai S."/>
            <person name="Imachi H."/>
            <person name="Sekiguchi Y."/>
            <person name="Ohashi A."/>
            <person name="Harada H."/>
            <person name="Kamagata Y."/>
        </authorList>
    </citation>
    <scope>NUCLEOTIDE SEQUENCE [LARGE SCALE GENOMIC DNA]</scope>
    <source>
        <strain evidence="10">DSM 17711 / JCM 13418 / NBRC 101707 / SANAE</strain>
    </source>
</reference>
<gene>
    <name evidence="9" type="ordered locus">MCP_1283</name>
</gene>
<feature type="active site" description="Charge relay system" evidence="6">
    <location>
        <position position="335"/>
    </location>
</feature>
<dbReference type="KEGG" id="mpd:MCP_1283"/>
<dbReference type="InterPro" id="IPR023827">
    <property type="entry name" value="Peptidase_S8_Asp-AS"/>
</dbReference>
<keyword evidence="4 6" id="KW-0378">Hydrolase</keyword>
<dbReference type="AlphaFoldDB" id="D1YY33"/>
<evidence type="ECO:0000256" key="1">
    <source>
        <dbReference type="ARBA" id="ARBA00011073"/>
    </source>
</evidence>